<dbReference type="Pfam" id="PF04025">
    <property type="entry name" value="RemA-like"/>
    <property type="match status" value="1"/>
</dbReference>
<dbReference type="EMBL" id="JMIR01000043">
    <property type="protein sequence ID" value="KEO81227.1"/>
    <property type="molecule type" value="Genomic_DNA"/>
</dbReference>
<dbReference type="AlphaFoldDB" id="A0A074M5G4"/>
<reference evidence="1 2" key="1">
    <citation type="journal article" date="2013" name="Int. J. Syst. Evol. Microbiol.">
        <title>Tumebacillus flagellatus sp. nov., an alpha-amylase/pullulanase-producing bacterium isolated from cassava wastewater.</title>
        <authorList>
            <person name="Wang Q."/>
            <person name="Xie N."/>
            <person name="Qin Y."/>
            <person name="Shen N."/>
            <person name="Zhu J."/>
            <person name="Mi H."/>
            <person name="Huang R."/>
        </authorList>
    </citation>
    <scope>NUCLEOTIDE SEQUENCE [LARGE SCALE GENOMIC DNA]</scope>
    <source>
        <strain evidence="1 2">GST4</strain>
    </source>
</reference>
<dbReference type="InterPro" id="IPR007169">
    <property type="entry name" value="RemA-like"/>
</dbReference>
<dbReference type="eggNOG" id="ENOG5032Y6E">
    <property type="taxonomic scope" value="Bacteria"/>
</dbReference>
<comment type="caution">
    <text evidence="1">The sequence shown here is derived from an EMBL/GenBank/DDBJ whole genome shotgun (WGS) entry which is preliminary data.</text>
</comment>
<proteinExistence type="predicted"/>
<gene>
    <name evidence="1" type="ORF">EL26_22075</name>
</gene>
<keyword evidence="2" id="KW-1185">Reference proteome</keyword>
<evidence type="ECO:0000313" key="2">
    <source>
        <dbReference type="Proteomes" id="UP000027931"/>
    </source>
</evidence>
<dbReference type="NCBIfam" id="NF046065">
    <property type="entry name" value="MtxRegRemB"/>
    <property type="match status" value="1"/>
</dbReference>
<evidence type="ECO:0008006" key="3">
    <source>
        <dbReference type="Google" id="ProtNLM"/>
    </source>
</evidence>
<protein>
    <recommendedName>
        <fullName evidence="3">DUF370 domain-containing protein</fullName>
    </recommendedName>
</protein>
<dbReference type="STRING" id="1157490.EL26_22075"/>
<sequence>MFIHLGGDVMVQSKEVIAIFDLKMKYSADATKEFLDVADEEGFVVVIDENESKSFVVTTRKVFYSPISSLTLKKRAGFVSELE</sequence>
<dbReference type="OrthoDB" id="9811390at2"/>
<evidence type="ECO:0000313" key="1">
    <source>
        <dbReference type="EMBL" id="KEO81227.1"/>
    </source>
</evidence>
<organism evidence="1 2">
    <name type="scientific">Tumebacillus flagellatus</name>
    <dbReference type="NCBI Taxonomy" id="1157490"/>
    <lineage>
        <taxon>Bacteria</taxon>
        <taxon>Bacillati</taxon>
        <taxon>Bacillota</taxon>
        <taxon>Bacilli</taxon>
        <taxon>Bacillales</taxon>
        <taxon>Alicyclobacillaceae</taxon>
        <taxon>Tumebacillus</taxon>
    </lineage>
</organism>
<dbReference type="RefSeq" id="WP_038093873.1">
    <property type="nucleotide sequence ID" value="NZ_JMIR01000043.1"/>
</dbReference>
<name>A0A074M5G4_9BACL</name>
<dbReference type="Proteomes" id="UP000027931">
    <property type="component" value="Unassembled WGS sequence"/>
</dbReference>
<accession>A0A074M5G4</accession>